<dbReference type="EMBL" id="ABFZ02000020">
    <property type="protein sequence ID" value="EDS14964.1"/>
    <property type="molecule type" value="Genomic_DNA"/>
</dbReference>
<dbReference type="AlphaFoldDB" id="B0NT38"/>
<keyword evidence="1" id="KW-1133">Transmembrane helix</keyword>
<gene>
    <name evidence="2" type="ORF">BACSTE_02654</name>
</gene>
<keyword evidence="1" id="KW-0472">Membrane</keyword>
<reference evidence="2 3" key="2">
    <citation type="submission" date="2007-11" db="EMBL/GenBank/DDBJ databases">
        <authorList>
            <person name="Fulton L."/>
            <person name="Clifton S."/>
            <person name="Fulton B."/>
            <person name="Xu J."/>
            <person name="Minx P."/>
            <person name="Pepin K.H."/>
            <person name="Johnson M."/>
            <person name="Thiruvilangam P."/>
            <person name="Bhonagiri V."/>
            <person name="Nash W.E."/>
            <person name="Mardis E.R."/>
            <person name="Wilson R.K."/>
        </authorList>
    </citation>
    <scope>NUCLEOTIDE SEQUENCE [LARGE SCALE GENOMIC DNA]</scope>
    <source>
        <strain evidence="2 3">ATCC 43183</strain>
    </source>
</reference>
<protein>
    <submittedName>
        <fullName evidence="2">Uncharacterized protein</fullName>
    </submittedName>
</protein>
<sequence length="463" mass="51565">MDVSLVAFSFAFNGFVLCLCFIYVSFSLIFILIPCFSFRFLAVIFVFLFAVLFFIFIFVAESYLNEYDDRLNFVYKYLILIIIIYKTMKTLCSMALKTVLLCACFSSVLFACEDGETVEPTEKKPLVFNEPYFEKLSKPLSEDLIYSKGVSLKRNAVIQSMDIAKNGDIYYVQIAGSSQHQLNVLHGAPNATNPSECMVFEFFGHGTNMAVEEAADGTYIWLGSHGNKGSDKSYGGSQTICRVKYEPGTSVQLAGGDVFHLKGTRNIHPAINAEKDLLGVQYSKKVSGVNTRVFVAYRLSEAMKLAPVDVVLEPLKYGGEDEATPEKTVTLTIKARELSQLQPLYQFAVSDGHGGSVGELAFQGYDIDEQFVYYYEGMGYLEADPSKAYVSVLDKNGLLSARKEVAAVADAEKLNEFGMTDRGYMEAEGIKVKNGTLYLGFASRKMEGKDDKRLANILIYRNK</sequence>
<dbReference type="HOGENOM" id="CLU_047216_0_0_10"/>
<comment type="caution">
    <text evidence="2">The sequence shown here is derived from an EMBL/GenBank/DDBJ whole genome shotgun (WGS) entry which is preliminary data.</text>
</comment>
<evidence type="ECO:0000313" key="2">
    <source>
        <dbReference type="EMBL" id="EDS14964.1"/>
    </source>
</evidence>
<feature type="transmembrane region" description="Helical" evidence="1">
    <location>
        <begin position="6"/>
        <end position="33"/>
    </location>
</feature>
<feature type="transmembrane region" description="Helical" evidence="1">
    <location>
        <begin position="40"/>
        <end position="60"/>
    </location>
</feature>
<reference evidence="2 3" key="1">
    <citation type="submission" date="2007-11" db="EMBL/GenBank/DDBJ databases">
        <title>Draft genome sequence of Bacteroides stercoris(ATCC 43183).</title>
        <authorList>
            <person name="Sudarsanam P."/>
            <person name="Ley R."/>
            <person name="Guruge J."/>
            <person name="Turnbaugh P.J."/>
            <person name="Mahowald M."/>
            <person name="Liep D."/>
            <person name="Gordon J."/>
        </authorList>
    </citation>
    <scope>NUCLEOTIDE SEQUENCE [LARGE SCALE GENOMIC DNA]</scope>
    <source>
        <strain evidence="2 3">ATCC 43183</strain>
    </source>
</reference>
<name>B0NT38_BACSE</name>
<organism evidence="2 3">
    <name type="scientific">Bacteroides stercoris ATCC 43183</name>
    <dbReference type="NCBI Taxonomy" id="449673"/>
    <lineage>
        <taxon>Bacteria</taxon>
        <taxon>Pseudomonadati</taxon>
        <taxon>Bacteroidota</taxon>
        <taxon>Bacteroidia</taxon>
        <taxon>Bacteroidales</taxon>
        <taxon>Bacteroidaceae</taxon>
        <taxon>Bacteroides</taxon>
    </lineage>
</organism>
<dbReference type="Proteomes" id="UP000004713">
    <property type="component" value="Unassembled WGS sequence"/>
</dbReference>
<evidence type="ECO:0000313" key="3">
    <source>
        <dbReference type="Proteomes" id="UP000004713"/>
    </source>
</evidence>
<feature type="transmembrane region" description="Helical" evidence="1">
    <location>
        <begin position="72"/>
        <end position="88"/>
    </location>
</feature>
<proteinExistence type="predicted"/>
<keyword evidence="1" id="KW-0812">Transmembrane</keyword>
<dbReference type="eggNOG" id="COG5492">
    <property type="taxonomic scope" value="Bacteria"/>
</dbReference>
<accession>B0NT38</accession>
<evidence type="ECO:0000256" key="1">
    <source>
        <dbReference type="SAM" id="Phobius"/>
    </source>
</evidence>